<dbReference type="Proteomes" id="UP000464178">
    <property type="component" value="Chromosome"/>
</dbReference>
<dbReference type="KEGG" id="gms:SOIL9_04810"/>
<evidence type="ECO:0000313" key="1">
    <source>
        <dbReference type="EMBL" id="VTR97909.1"/>
    </source>
</evidence>
<keyword evidence="2" id="KW-1185">Reference proteome</keyword>
<name>A0A6P2D9Q9_9BACT</name>
<sequence length="148" mass="16255">MMITRSPAVARCGDTTMSLPAPAPYRLTFGRFKGSTLAECREDYLLWLSDFAPSPALRLLARKHLGIDVVVQEDESIPNESAAVRFPLVCFQWEETMVGLFGDDPATDAGTVVCRGRAVLRQLRSEVTSRPWPEAADIGRFPQEGGAV</sequence>
<dbReference type="EMBL" id="LR593886">
    <property type="protein sequence ID" value="VTR97909.1"/>
    <property type="molecule type" value="Genomic_DNA"/>
</dbReference>
<proteinExistence type="predicted"/>
<gene>
    <name evidence="1" type="ORF">SOIL9_04810</name>
</gene>
<reference evidence="1 2" key="1">
    <citation type="submission" date="2019-05" db="EMBL/GenBank/DDBJ databases">
        <authorList>
            <consortium name="Science for Life Laboratories"/>
        </authorList>
    </citation>
    <scope>NUCLEOTIDE SEQUENCE [LARGE SCALE GENOMIC DNA]</scope>
    <source>
        <strain evidence="1">Soil9</strain>
    </source>
</reference>
<dbReference type="AlphaFoldDB" id="A0A6P2D9Q9"/>
<evidence type="ECO:0000313" key="2">
    <source>
        <dbReference type="Proteomes" id="UP000464178"/>
    </source>
</evidence>
<accession>A0A6P2D9Q9</accession>
<protein>
    <submittedName>
        <fullName evidence="1">Uncharacterized protein</fullName>
    </submittedName>
</protein>
<organism evidence="1 2">
    <name type="scientific">Gemmata massiliana</name>
    <dbReference type="NCBI Taxonomy" id="1210884"/>
    <lineage>
        <taxon>Bacteria</taxon>
        <taxon>Pseudomonadati</taxon>
        <taxon>Planctomycetota</taxon>
        <taxon>Planctomycetia</taxon>
        <taxon>Gemmatales</taxon>
        <taxon>Gemmataceae</taxon>
        <taxon>Gemmata</taxon>
    </lineage>
</organism>